<evidence type="ECO:0000256" key="3">
    <source>
        <dbReference type="ARBA" id="ARBA00022475"/>
    </source>
</evidence>
<dbReference type="PANTHER" id="PTHR47737">
    <property type="entry name" value="GLYCINE BETAINE/PROLINE BETAINE TRANSPORT SYSTEM PERMEASE PROTEIN PROW"/>
    <property type="match status" value="1"/>
</dbReference>
<gene>
    <name evidence="9" type="ORF">GTW23_00585</name>
</gene>
<evidence type="ECO:0000256" key="2">
    <source>
        <dbReference type="ARBA" id="ARBA00022448"/>
    </source>
</evidence>
<evidence type="ECO:0000313" key="9">
    <source>
        <dbReference type="EMBL" id="MCO6406653.1"/>
    </source>
</evidence>
<feature type="transmembrane region" description="Helical" evidence="7">
    <location>
        <begin position="526"/>
        <end position="545"/>
    </location>
</feature>
<feature type="transmembrane region" description="Helical" evidence="7">
    <location>
        <begin position="582"/>
        <end position="604"/>
    </location>
</feature>
<comment type="similarity">
    <text evidence="7">Belongs to the binding-protein-dependent transport system permease family.</text>
</comment>
<keyword evidence="3" id="KW-1003">Cell membrane</keyword>
<dbReference type="Pfam" id="PF00528">
    <property type="entry name" value="BPD_transp_1"/>
    <property type="match status" value="2"/>
</dbReference>
<dbReference type="CDD" id="cd06261">
    <property type="entry name" value="TM_PBP2"/>
    <property type="match status" value="2"/>
</dbReference>
<dbReference type="PANTHER" id="PTHR47737:SF1">
    <property type="entry name" value="GLYCINE BETAINE_PROLINE BETAINE TRANSPORT SYSTEM PERMEASE PROTEIN PROW"/>
    <property type="match status" value="1"/>
</dbReference>
<feature type="transmembrane region" description="Helical" evidence="7">
    <location>
        <begin position="418"/>
        <end position="436"/>
    </location>
</feature>
<feature type="transmembrane region" description="Helical" evidence="7">
    <location>
        <begin position="624"/>
        <end position="642"/>
    </location>
</feature>
<feature type="transmembrane region" description="Helical" evidence="7">
    <location>
        <begin position="125"/>
        <end position="142"/>
    </location>
</feature>
<evidence type="ECO:0000256" key="7">
    <source>
        <dbReference type="RuleBase" id="RU363032"/>
    </source>
</evidence>
<keyword evidence="4 7" id="KW-0812">Transmembrane</keyword>
<reference evidence="9 10" key="1">
    <citation type="submission" date="2020-01" db="EMBL/GenBank/DDBJ databases">
        <title>Genomes of bacteria type strains.</title>
        <authorList>
            <person name="Chen J."/>
            <person name="Zhu S."/>
            <person name="Yang J."/>
        </authorList>
    </citation>
    <scope>NUCLEOTIDE SEQUENCE [LARGE SCALE GENOMIC DNA]</scope>
    <source>
        <strain evidence="9 10">DSM 16655</strain>
    </source>
</reference>
<dbReference type="SUPFAM" id="SSF161098">
    <property type="entry name" value="MetI-like"/>
    <property type="match status" value="2"/>
</dbReference>
<feature type="transmembrane region" description="Helical" evidence="7">
    <location>
        <begin position="349"/>
        <end position="370"/>
    </location>
</feature>
<comment type="caution">
    <text evidence="9">The sequence shown here is derived from an EMBL/GenBank/DDBJ whole genome shotgun (WGS) entry which is preliminary data.</text>
</comment>
<evidence type="ECO:0000256" key="6">
    <source>
        <dbReference type="ARBA" id="ARBA00023136"/>
    </source>
</evidence>
<dbReference type="Gene3D" id="1.10.3720.10">
    <property type="entry name" value="MetI-like"/>
    <property type="match status" value="2"/>
</dbReference>
<keyword evidence="2 7" id="KW-0813">Transport</keyword>
<organism evidence="9 10">
    <name type="scientific">Hoeflea alexandrii</name>
    <dbReference type="NCBI Taxonomy" id="288436"/>
    <lineage>
        <taxon>Bacteria</taxon>
        <taxon>Pseudomonadati</taxon>
        <taxon>Pseudomonadota</taxon>
        <taxon>Alphaproteobacteria</taxon>
        <taxon>Hyphomicrobiales</taxon>
        <taxon>Rhizobiaceae</taxon>
        <taxon>Hoeflea</taxon>
    </lineage>
</organism>
<feature type="transmembrane region" description="Helical" evidence="7">
    <location>
        <begin position="466"/>
        <end position="487"/>
    </location>
</feature>
<proteinExistence type="inferred from homology"/>
<feature type="domain" description="ABC transmembrane type-1" evidence="8">
    <location>
        <begin position="463"/>
        <end position="642"/>
    </location>
</feature>
<feature type="transmembrane region" description="Helical" evidence="7">
    <location>
        <begin position="443"/>
        <end position="460"/>
    </location>
</feature>
<evidence type="ECO:0000256" key="4">
    <source>
        <dbReference type="ARBA" id="ARBA00022692"/>
    </source>
</evidence>
<feature type="domain" description="ABC transmembrane type-1" evidence="8">
    <location>
        <begin position="141"/>
        <end position="324"/>
    </location>
</feature>
<comment type="subcellular location">
    <subcellularLocation>
        <location evidence="1 7">Cell membrane</location>
        <topology evidence="1 7">Multi-pass membrane protein</topology>
    </subcellularLocation>
</comment>
<accession>A0ABT1CKC7</accession>
<feature type="transmembrane region" description="Helical" evidence="7">
    <location>
        <begin position="494"/>
        <end position="514"/>
    </location>
</feature>
<evidence type="ECO:0000256" key="1">
    <source>
        <dbReference type="ARBA" id="ARBA00004651"/>
    </source>
</evidence>
<dbReference type="InterPro" id="IPR000515">
    <property type="entry name" value="MetI-like"/>
</dbReference>
<dbReference type="Proteomes" id="UP001320715">
    <property type="component" value="Unassembled WGS sequence"/>
</dbReference>
<name>A0ABT1CKC7_9HYPH</name>
<keyword evidence="6 7" id="KW-0472">Membrane</keyword>
<feature type="transmembrane region" description="Helical" evidence="7">
    <location>
        <begin position="7"/>
        <end position="27"/>
    </location>
</feature>
<evidence type="ECO:0000256" key="5">
    <source>
        <dbReference type="ARBA" id="ARBA00022989"/>
    </source>
</evidence>
<feature type="transmembrane region" description="Helical" evidence="7">
    <location>
        <begin position="149"/>
        <end position="173"/>
    </location>
</feature>
<feature type="transmembrane region" description="Helical" evidence="7">
    <location>
        <begin position="97"/>
        <end position="119"/>
    </location>
</feature>
<sequence length="656" mass="70899">MASRLPLAWLTVLGAFVIFWLFAGSYLPAAFEYPKEHVIKLAKWISAAMKWLIDEASFGLFSFTDLTRFISAVLDVPYTVAASLLSTGFLEGSGSSAIQIVPPLSWIAVIGLVMLLGHWLGGRPLALLSGACFLFLAVFGQWTSAMITLASILVAAPLGVLFGLLFGIAAWRWRWLERMIMPLLDLMQTIPVFAYLVPVLFLFGFGPTAAVIATLIFATPPMIRIAILSLRAVPGEIIDLGHMVGCTERQMTWRVMVPAARESLMVGMNQVIMLSLNMVIIASMIGAGGLGFDVLAALRRLDFGAGLEAGFAIVALAIAMDRLSQAAAEKLSAPSPENNASGFAARHPYLMAGVALVLFTSALGYMIPAIRTYPEALQLSTGTFWSEVVTWININFFDTLEAIKNAMLLNVLIPFKRFLGGLPWLGVTALLGFAGFRLGGWRLALLTTCLPLFIAVTGQWEKAMITVYLCGISAVLAALIGLPIGIYSATRDRVWSWVQVAIDTLQTLPSFVYLMPAVMLFRVGDFTAMIAVVAFAIAPAIRYTALGIRKVDPKLIEAGRAMGCTEWQILTRIRLKLALPEILLGLNQTIMFALSMLVITALVGTRDLGQEVYIALTKADTGRGLVAGLSIAAIAIIADRLISAGAIHARRRLGLE</sequence>
<feature type="transmembrane region" description="Helical" evidence="7">
    <location>
        <begin position="193"/>
        <end position="218"/>
    </location>
</feature>
<keyword evidence="10" id="KW-1185">Reference proteome</keyword>
<keyword evidence="5 7" id="KW-1133">Transmembrane helix</keyword>
<dbReference type="EMBL" id="JAAAML010000001">
    <property type="protein sequence ID" value="MCO6406653.1"/>
    <property type="molecule type" value="Genomic_DNA"/>
</dbReference>
<evidence type="ECO:0000259" key="8">
    <source>
        <dbReference type="PROSITE" id="PS50928"/>
    </source>
</evidence>
<protein>
    <submittedName>
        <fullName evidence="9">ABC transporter permease subunit</fullName>
    </submittedName>
</protein>
<feature type="transmembrane region" description="Helical" evidence="7">
    <location>
        <begin position="271"/>
        <end position="291"/>
    </location>
</feature>
<dbReference type="PROSITE" id="PS50928">
    <property type="entry name" value="ABC_TM1"/>
    <property type="match status" value="2"/>
</dbReference>
<dbReference type="InterPro" id="IPR035906">
    <property type="entry name" value="MetI-like_sf"/>
</dbReference>
<evidence type="ECO:0000313" key="10">
    <source>
        <dbReference type="Proteomes" id="UP001320715"/>
    </source>
</evidence>